<feature type="transmembrane region" description="Helical" evidence="8">
    <location>
        <begin position="21"/>
        <end position="45"/>
    </location>
</feature>
<dbReference type="GO" id="GO:0009103">
    <property type="term" value="P:lipopolysaccharide biosynthetic process"/>
    <property type="evidence" value="ECO:0007669"/>
    <property type="project" value="TreeGrafter"/>
</dbReference>
<evidence type="ECO:0000313" key="9">
    <source>
        <dbReference type="EMBL" id="SDS78292.1"/>
    </source>
</evidence>
<dbReference type="InterPro" id="IPR050297">
    <property type="entry name" value="LipidA_mod_glycosyltrf_83"/>
</dbReference>
<dbReference type="EMBL" id="LT629746">
    <property type="protein sequence ID" value="SDS78292.1"/>
    <property type="molecule type" value="Genomic_DNA"/>
</dbReference>
<comment type="subcellular location">
    <subcellularLocation>
        <location evidence="1">Cell membrane</location>
        <topology evidence="1">Multi-pass membrane protein</topology>
    </subcellularLocation>
</comment>
<feature type="transmembrane region" description="Helical" evidence="8">
    <location>
        <begin position="215"/>
        <end position="235"/>
    </location>
</feature>
<dbReference type="Proteomes" id="UP000182814">
    <property type="component" value="Chromosome I"/>
</dbReference>
<evidence type="ECO:0000256" key="4">
    <source>
        <dbReference type="ARBA" id="ARBA00022679"/>
    </source>
</evidence>
<evidence type="ECO:0000256" key="7">
    <source>
        <dbReference type="ARBA" id="ARBA00023136"/>
    </source>
</evidence>
<evidence type="ECO:0000256" key="2">
    <source>
        <dbReference type="ARBA" id="ARBA00022475"/>
    </source>
</evidence>
<dbReference type="GO" id="GO:0005886">
    <property type="term" value="C:plasma membrane"/>
    <property type="evidence" value="ECO:0007669"/>
    <property type="project" value="UniProtKB-SubCell"/>
</dbReference>
<feature type="transmembrane region" description="Helical" evidence="8">
    <location>
        <begin position="304"/>
        <end position="323"/>
    </location>
</feature>
<evidence type="ECO:0000256" key="3">
    <source>
        <dbReference type="ARBA" id="ARBA00022676"/>
    </source>
</evidence>
<evidence type="ECO:0000256" key="8">
    <source>
        <dbReference type="SAM" id="Phobius"/>
    </source>
</evidence>
<dbReference type="GO" id="GO:0010041">
    <property type="term" value="P:response to iron(III) ion"/>
    <property type="evidence" value="ECO:0007669"/>
    <property type="project" value="TreeGrafter"/>
</dbReference>
<dbReference type="AlphaFoldDB" id="A0A1H1V0J9"/>
<protein>
    <submittedName>
        <fullName evidence="9">Dolichyl-phosphate-mannose-protein mannosyltransferase</fullName>
    </submittedName>
</protein>
<dbReference type="PANTHER" id="PTHR33908:SF3">
    <property type="entry name" value="UNDECAPRENYL PHOSPHATE-ALPHA-4-AMINO-4-DEOXY-L-ARABINOSE ARABINOSYL TRANSFERASE"/>
    <property type="match status" value="1"/>
</dbReference>
<dbReference type="PANTHER" id="PTHR33908">
    <property type="entry name" value="MANNOSYLTRANSFERASE YKCB-RELATED"/>
    <property type="match status" value="1"/>
</dbReference>
<keyword evidence="5 8" id="KW-0812">Transmembrane</keyword>
<keyword evidence="3 9" id="KW-0328">Glycosyltransferase</keyword>
<evidence type="ECO:0000256" key="5">
    <source>
        <dbReference type="ARBA" id="ARBA00022692"/>
    </source>
</evidence>
<gene>
    <name evidence="9" type="ORF">SAMN04490191_2290</name>
</gene>
<dbReference type="GO" id="GO:0016763">
    <property type="term" value="F:pentosyltransferase activity"/>
    <property type="evidence" value="ECO:0007669"/>
    <property type="project" value="TreeGrafter"/>
</dbReference>
<feature type="transmembrane region" description="Helical" evidence="8">
    <location>
        <begin position="144"/>
        <end position="164"/>
    </location>
</feature>
<feature type="transmembrane region" description="Helical" evidence="8">
    <location>
        <begin position="73"/>
        <end position="91"/>
    </location>
</feature>
<reference evidence="10" key="1">
    <citation type="submission" date="2016-10" db="EMBL/GenBank/DDBJ databases">
        <authorList>
            <person name="Varghese N."/>
            <person name="Submissions S."/>
        </authorList>
    </citation>
    <scope>NUCLEOTIDE SEQUENCE [LARGE SCALE GENOMIC DNA]</scope>
    <source>
        <strain evidence="10">BS3782</strain>
    </source>
</reference>
<keyword evidence="4 9" id="KW-0808">Transferase</keyword>
<feature type="transmembrane region" description="Helical" evidence="8">
    <location>
        <begin position="273"/>
        <end position="292"/>
    </location>
</feature>
<proteinExistence type="predicted"/>
<feature type="transmembrane region" description="Helical" evidence="8">
    <location>
        <begin position="170"/>
        <end position="194"/>
    </location>
</feature>
<accession>A0A1H1V0J9</accession>
<keyword evidence="2" id="KW-1003">Cell membrane</keyword>
<keyword evidence="6 8" id="KW-1133">Transmembrane helix</keyword>
<organism evidence="9 10">
    <name type="scientific">Pseudomonas lini</name>
    <dbReference type="NCBI Taxonomy" id="163011"/>
    <lineage>
        <taxon>Bacteria</taxon>
        <taxon>Pseudomonadati</taxon>
        <taxon>Pseudomonadota</taxon>
        <taxon>Gammaproteobacteria</taxon>
        <taxon>Pseudomonadales</taxon>
        <taxon>Pseudomonadaceae</taxon>
        <taxon>Pseudomonas</taxon>
    </lineage>
</organism>
<evidence type="ECO:0000313" key="10">
    <source>
        <dbReference type="Proteomes" id="UP000182814"/>
    </source>
</evidence>
<feature type="transmembrane region" description="Helical" evidence="8">
    <location>
        <begin position="329"/>
        <end position="348"/>
    </location>
</feature>
<evidence type="ECO:0000256" key="6">
    <source>
        <dbReference type="ARBA" id="ARBA00022989"/>
    </source>
</evidence>
<feature type="transmembrane region" description="Helical" evidence="8">
    <location>
        <begin position="121"/>
        <end position="137"/>
    </location>
</feature>
<feature type="transmembrane region" description="Helical" evidence="8">
    <location>
        <begin position="355"/>
        <end position="376"/>
    </location>
</feature>
<name>A0A1H1V0J9_9PSED</name>
<keyword evidence="7 8" id="KW-0472">Membrane</keyword>
<keyword evidence="10" id="KW-1185">Reference proteome</keyword>
<sequence length="534" mass="59598">MSLVITSSIPHESFPSRMADRAGLVAVIVLALFARFHSITVPVIWYDEAYSLLLAEGSPSYIWATTARDVHPPLYYVLLHFWMVLFGNGVLATRSLSALADVGTLLLCIKLMSLVTTRKATWIAALLLALLPISVRYSQEVRMYTLLGFWLMGATVALVCWIKAPDQKRYPVFYVLLMTAAFYTHYFAALCVLVHWLCGWRVRDGSRSTAIPIRAWVLANSAIVVLYLPWVPHFIDQLLRMDGLEWIPPLTWQTAPTFVWQLVMMEGAVSHSSLWRVLPSVLIVVCAAAVLLKARSERPFSILLVGYFFVPVLTIFLVSLIVPVFNARYLVFAAAALPLIVALALDAWSQRHAVLAAVAMALVLLAEVHGLSAVYAQTDEMNGTSIRKDARLDAVVAGLGRAVRPGDEIVVDNLYWYLPFMYYNSTGIQPRLYVVKTPTGALWGTGEYGGWALIPRPLHSILFNDFSALKLNGRRIWWVTGQARPEHDALFPKHWKQALTLKAGDSEARLFVLDVTPAFLEAGAQTRPMQPPLH</sequence>
<evidence type="ECO:0000256" key="1">
    <source>
        <dbReference type="ARBA" id="ARBA00004651"/>
    </source>
</evidence>